<evidence type="ECO:0000256" key="1">
    <source>
        <dbReference type="ARBA" id="ARBA00022714"/>
    </source>
</evidence>
<keyword evidence="3" id="KW-0560">Oxidoreductase</keyword>
<dbReference type="InterPro" id="IPR006058">
    <property type="entry name" value="2Fe2S_fd_BS"/>
</dbReference>
<dbReference type="GO" id="GO:0046872">
    <property type="term" value="F:metal ion binding"/>
    <property type="evidence" value="ECO:0007669"/>
    <property type="project" value="UniProtKB-KW"/>
</dbReference>
<evidence type="ECO:0000256" key="5">
    <source>
        <dbReference type="ARBA" id="ARBA00023014"/>
    </source>
</evidence>
<sequence>MTRTDEWGAEQVTRDLALVVNGQAVTLHVDPERTLLDLLRDELGLNGAKYGCGMAQCGACTVLVDDAPARACVLRAALAEGRSVTTLEGLAHPDTGALHPVQQGFLEAEGAQCGYCLNGMVMSALALLRHTPDPSEDEIRDALRHNLCRCGAQLEIIASVKRAAQLMQSAPQ</sequence>
<dbReference type="Gene3D" id="3.10.20.30">
    <property type="match status" value="1"/>
</dbReference>
<dbReference type="InterPro" id="IPR002888">
    <property type="entry name" value="2Fe-2S-bd"/>
</dbReference>
<dbReference type="KEGG" id="pshq:F3W81_00965"/>
<dbReference type="Pfam" id="PF00111">
    <property type="entry name" value="Fer2"/>
    <property type="match status" value="1"/>
</dbReference>
<dbReference type="InterPro" id="IPR001041">
    <property type="entry name" value="2Fe-2S_ferredoxin-type"/>
</dbReference>
<name>A0A7L9WH25_9RHOB</name>
<keyword evidence="2" id="KW-0479">Metal-binding</keyword>
<dbReference type="InterPro" id="IPR012675">
    <property type="entry name" value="Beta-grasp_dom_sf"/>
</dbReference>
<dbReference type="PANTHER" id="PTHR44379">
    <property type="entry name" value="OXIDOREDUCTASE WITH IRON-SULFUR SUBUNIT"/>
    <property type="match status" value="1"/>
</dbReference>
<evidence type="ECO:0000313" key="7">
    <source>
        <dbReference type="EMBL" id="QOL79529.1"/>
    </source>
</evidence>
<dbReference type="SUPFAM" id="SSF47741">
    <property type="entry name" value="CO dehydrogenase ISP C-domain like"/>
    <property type="match status" value="1"/>
</dbReference>
<dbReference type="PROSITE" id="PS00197">
    <property type="entry name" value="2FE2S_FER_1"/>
    <property type="match status" value="1"/>
</dbReference>
<dbReference type="CDD" id="cd00207">
    <property type="entry name" value="fer2"/>
    <property type="match status" value="1"/>
</dbReference>
<accession>A0A7L9WH25</accession>
<protein>
    <submittedName>
        <fullName evidence="7">2Fe-2S iron-sulfur cluster binding domain-containing protein</fullName>
    </submittedName>
</protein>
<gene>
    <name evidence="7" type="ORF">F3W81_00965</name>
</gene>
<evidence type="ECO:0000256" key="3">
    <source>
        <dbReference type="ARBA" id="ARBA00023002"/>
    </source>
</evidence>
<proteinExistence type="predicted"/>
<dbReference type="Gene3D" id="1.10.150.120">
    <property type="entry name" value="[2Fe-2S]-binding domain"/>
    <property type="match status" value="1"/>
</dbReference>
<reference evidence="7 8" key="1">
    <citation type="submission" date="2019-10" db="EMBL/GenBank/DDBJ databases">
        <title>Pseudopuniceibacterium sp. HQ09 islated from Antarctica.</title>
        <authorList>
            <person name="Liao L."/>
            <person name="Su S."/>
            <person name="Chen B."/>
            <person name="Yu Y."/>
        </authorList>
    </citation>
    <scope>NUCLEOTIDE SEQUENCE [LARGE SCALE GENOMIC DNA]</scope>
    <source>
        <strain evidence="7 8">HQ09</strain>
    </source>
</reference>
<dbReference type="InterPro" id="IPR036884">
    <property type="entry name" value="2Fe-2S-bd_dom_sf"/>
</dbReference>
<dbReference type="SUPFAM" id="SSF54292">
    <property type="entry name" value="2Fe-2S ferredoxin-like"/>
    <property type="match status" value="1"/>
</dbReference>
<dbReference type="GO" id="GO:0016491">
    <property type="term" value="F:oxidoreductase activity"/>
    <property type="evidence" value="ECO:0007669"/>
    <property type="project" value="UniProtKB-KW"/>
</dbReference>
<dbReference type="EMBL" id="CP045201">
    <property type="protein sequence ID" value="QOL79529.1"/>
    <property type="molecule type" value="Genomic_DNA"/>
</dbReference>
<feature type="domain" description="2Fe-2S ferredoxin-type" evidence="6">
    <location>
        <begin position="14"/>
        <end position="90"/>
    </location>
</feature>
<keyword evidence="1" id="KW-0001">2Fe-2S</keyword>
<dbReference type="PANTHER" id="PTHR44379:SF2">
    <property type="entry name" value="BLR6218 PROTEIN"/>
    <property type="match status" value="1"/>
</dbReference>
<evidence type="ECO:0000256" key="4">
    <source>
        <dbReference type="ARBA" id="ARBA00023004"/>
    </source>
</evidence>
<evidence type="ECO:0000313" key="8">
    <source>
        <dbReference type="Proteomes" id="UP000594118"/>
    </source>
</evidence>
<dbReference type="FunFam" id="3.10.20.30:FF:000020">
    <property type="entry name" value="Xanthine dehydrogenase iron-sulfur subunit"/>
    <property type="match status" value="1"/>
</dbReference>
<keyword evidence="4" id="KW-0408">Iron</keyword>
<dbReference type="GO" id="GO:0051537">
    <property type="term" value="F:2 iron, 2 sulfur cluster binding"/>
    <property type="evidence" value="ECO:0007669"/>
    <property type="project" value="UniProtKB-KW"/>
</dbReference>
<evidence type="ECO:0000259" key="6">
    <source>
        <dbReference type="PROSITE" id="PS51085"/>
    </source>
</evidence>
<dbReference type="AlphaFoldDB" id="A0A7L9WH25"/>
<dbReference type="InterPro" id="IPR051452">
    <property type="entry name" value="Diverse_Oxidoreductases"/>
</dbReference>
<dbReference type="PROSITE" id="PS51085">
    <property type="entry name" value="2FE2S_FER_2"/>
    <property type="match status" value="1"/>
</dbReference>
<organism evidence="7 8">
    <name type="scientific">Pseudooceanicola spongiae</name>
    <dbReference type="NCBI Taxonomy" id="2613965"/>
    <lineage>
        <taxon>Bacteria</taxon>
        <taxon>Pseudomonadati</taxon>
        <taxon>Pseudomonadota</taxon>
        <taxon>Alphaproteobacteria</taxon>
        <taxon>Rhodobacterales</taxon>
        <taxon>Paracoccaceae</taxon>
        <taxon>Pseudooceanicola</taxon>
    </lineage>
</organism>
<keyword evidence="8" id="KW-1185">Reference proteome</keyword>
<dbReference type="Proteomes" id="UP000594118">
    <property type="component" value="Chromosome"/>
</dbReference>
<keyword evidence="5" id="KW-0411">Iron-sulfur</keyword>
<dbReference type="InterPro" id="IPR036010">
    <property type="entry name" value="2Fe-2S_ferredoxin-like_sf"/>
</dbReference>
<dbReference type="Pfam" id="PF01799">
    <property type="entry name" value="Fer2_2"/>
    <property type="match status" value="1"/>
</dbReference>
<evidence type="ECO:0000256" key="2">
    <source>
        <dbReference type="ARBA" id="ARBA00022723"/>
    </source>
</evidence>